<dbReference type="InterPro" id="IPR036650">
    <property type="entry name" value="CAT_RNA-bd_dom_sf"/>
</dbReference>
<name>A0A1M6JMN8_9FIRM</name>
<evidence type="ECO:0000256" key="2">
    <source>
        <dbReference type="ARBA" id="ARBA00022884"/>
    </source>
</evidence>
<proteinExistence type="inferred from homology"/>
<evidence type="ECO:0000256" key="6">
    <source>
        <dbReference type="ARBA" id="ARBA00038510"/>
    </source>
</evidence>
<reference evidence="8 9" key="1">
    <citation type="submission" date="2016-11" db="EMBL/GenBank/DDBJ databases">
        <authorList>
            <person name="Jaros S."/>
            <person name="Januszkiewicz K."/>
            <person name="Wedrychowicz H."/>
        </authorList>
    </citation>
    <scope>NUCLEOTIDE SEQUENCE [LARGE SCALE GENOMIC DNA]</scope>
    <source>
        <strain evidence="8 9">DSM 15480</strain>
    </source>
</reference>
<sequence>MIIQKVINNNIIASVDEAGCEIIVMGRGLGFGVKAGQSVDEKKVEKIFRMETEEETNQLADLLNEVPIERVEITNEIIDYANTVIETELNKTIYITLTDHINFAIERYQQNIQFANQLCWEIKRFYPKEYKIGQKAVELLSDRLDLNLVEDEAASIAMHFVNAELKSGRIEQTVQITKIIQNSLTIVKYHYRIELDETSLDYARFVTHMKFFAQRMLNGTKVENLDDKFCMLIERQYPNDYKCAGKIADYIFKEYGYQVPDEEKMYLTLHIKRVVLRK</sequence>
<dbReference type="GO" id="GO:0045893">
    <property type="term" value="P:positive regulation of DNA-templated transcription"/>
    <property type="evidence" value="ECO:0007669"/>
    <property type="project" value="InterPro"/>
</dbReference>
<dbReference type="STRING" id="1121950.SAMN02745243_00702"/>
<dbReference type="OrthoDB" id="9813552at2"/>
<dbReference type="GO" id="GO:0003723">
    <property type="term" value="F:RNA binding"/>
    <property type="evidence" value="ECO:0007669"/>
    <property type="project" value="UniProtKB-KW"/>
</dbReference>
<keyword evidence="1" id="KW-0677">Repeat</keyword>
<comment type="similarity">
    <text evidence="6">Belongs to the transcriptional antiterminator BglG family.</text>
</comment>
<keyword evidence="5" id="KW-0804">Transcription</keyword>
<evidence type="ECO:0000313" key="9">
    <source>
        <dbReference type="Proteomes" id="UP000184301"/>
    </source>
</evidence>
<dbReference type="PROSITE" id="PS51372">
    <property type="entry name" value="PRD_2"/>
    <property type="match status" value="2"/>
</dbReference>
<dbReference type="AlphaFoldDB" id="A0A1M6JMN8"/>
<protein>
    <submittedName>
        <fullName evidence="8">Transcriptional antiterminator, BglG family</fullName>
    </submittedName>
</protein>
<dbReference type="PROSITE" id="PS00654">
    <property type="entry name" value="PRD_1"/>
    <property type="match status" value="1"/>
</dbReference>
<evidence type="ECO:0000259" key="7">
    <source>
        <dbReference type="PROSITE" id="PS51372"/>
    </source>
</evidence>
<dbReference type="InterPro" id="IPR004341">
    <property type="entry name" value="CAT_RNA-bd_dom"/>
</dbReference>
<keyword evidence="3" id="KW-0805">Transcription regulation</keyword>
<dbReference type="RefSeq" id="WP_073105126.1">
    <property type="nucleotide sequence ID" value="NZ_FQZY01000009.1"/>
</dbReference>
<dbReference type="NCBIfam" id="NF046042">
    <property type="entry name" value="LicT"/>
    <property type="match status" value="1"/>
</dbReference>
<keyword evidence="9" id="KW-1185">Reference proteome</keyword>
<dbReference type="InterPro" id="IPR011608">
    <property type="entry name" value="PRD"/>
</dbReference>
<evidence type="ECO:0000256" key="1">
    <source>
        <dbReference type="ARBA" id="ARBA00022737"/>
    </source>
</evidence>
<dbReference type="InterPro" id="IPR001550">
    <property type="entry name" value="Transcrpt_antitermin_CS"/>
</dbReference>
<evidence type="ECO:0000256" key="5">
    <source>
        <dbReference type="ARBA" id="ARBA00023163"/>
    </source>
</evidence>
<dbReference type="EMBL" id="FQZY01000009">
    <property type="protein sequence ID" value="SHJ47995.1"/>
    <property type="molecule type" value="Genomic_DNA"/>
</dbReference>
<gene>
    <name evidence="8" type="ORF">SAMN02745243_00702</name>
</gene>
<evidence type="ECO:0000256" key="4">
    <source>
        <dbReference type="ARBA" id="ARBA00023159"/>
    </source>
</evidence>
<dbReference type="InterPro" id="IPR050661">
    <property type="entry name" value="BglG_antiterminators"/>
</dbReference>
<dbReference type="Gene3D" id="1.10.1790.10">
    <property type="entry name" value="PRD domain"/>
    <property type="match status" value="2"/>
</dbReference>
<organism evidence="8 9">
    <name type="scientific">Hespellia stercorisuis DSM 15480</name>
    <dbReference type="NCBI Taxonomy" id="1121950"/>
    <lineage>
        <taxon>Bacteria</taxon>
        <taxon>Bacillati</taxon>
        <taxon>Bacillota</taxon>
        <taxon>Clostridia</taxon>
        <taxon>Lachnospirales</taxon>
        <taxon>Lachnospiraceae</taxon>
        <taxon>Hespellia</taxon>
    </lineage>
</organism>
<dbReference type="SMART" id="SM01061">
    <property type="entry name" value="CAT_RBD"/>
    <property type="match status" value="1"/>
</dbReference>
<dbReference type="PANTHER" id="PTHR30185">
    <property type="entry name" value="CRYPTIC BETA-GLUCOSIDE BGL OPERON ANTITERMINATOR"/>
    <property type="match status" value="1"/>
</dbReference>
<evidence type="ECO:0000256" key="3">
    <source>
        <dbReference type="ARBA" id="ARBA00023015"/>
    </source>
</evidence>
<dbReference type="Pfam" id="PF03123">
    <property type="entry name" value="CAT_RBD"/>
    <property type="match status" value="1"/>
</dbReference>
<feature type="domain" description="PRD" evidence="7">
    <location>
        <begin position="65"/>
        <end position="170"/>
    </location>
</feature>
<dbReference type="Pfam" id="PF00874">
    <property type="entry name" value="PRD"/>
    <property type="match status" value="2"/>
</dbReference>
<keyword evidence="2" id="KW-0694">RNA-binding</keyword>
<dbReference type="Proteomes" id="UP000184301">
    <property type="component" value="Unassembled WGS sequence"/>
</dbReference>
<dbReference type="Gene3D" id="2.30.24.10">
    <property type="entry name" value="CAT RNA-binding domain"/>
    <property type="match status" value="1"/>
</dbReference>
<dbReference type="SUPFAM" id="SSF50151">
    <property type="entry name" value="SacY-like RNA-binding domain"/>
    <property type="match status" value="1"/>
</dbReference>
<evidence type="ECO:0000313" key="8">
    <source>
        <dbReference type="EMBL" id="SHJ47995.1"/>
    </source>
</evidence>
<accession>A0A1M6JMN8</accession>
<dbReference type="InterPro" id="IPR036634">
    <property type="entry name" value="PRD_sf"/>
</dbReference>
<feature type="domain" description="PRD" evidence="7">
    <location>
        <begin position="171"/>
        <end position="278"/>
    </location>
</feature>
<keyword evidence="4" id="KW-0010">Activator</keyword>
<dbReference type="SUPFAM" id="SSF63520">
    <property type="entry name" value="PTS-regulatory domain, PRD"/>
    <property type="match status" value="2"/>
</dbReference>
<dbReference type="PANTHER" id="PTHR30185:SF15">
    <property type="entry name" value="CRYPTIC BETA-GLUCOSIDE BGL OPERON ANTITERMINATOR"/>
    <property type="match status" value="1"/>
</dbReference>